<evidence type="ECO:0000313" key="2">
    <source>
        <dbReference type="Proteomes" id="UP001159405"/>
    </source>
</evidence>
<organism evidence="1 2">
    <name type="scientific">Porites lobata</name>
    <dbReference type="NCBI Taxonomy" id="104759"/>
    <lineage>
        <taxon>Eukaryota</taxon>
        <taxon>Metazoa</taxon>
        <taxon>Cnidaria</taxon>
        <taxon>Anthozoa</taxon>
        <taxon>Hexacorallia</taxon>
        <taxon>Scleractinia</taxon>
        <taxon>Fungiina</taxon>
        <taxon>Poritidae</taxon>
        <taxon>Porites</taxon>
    </lineage>
</organism>
<reference evidence="1 2" key="1">
    <citation type="submission" date="2022-05" db="EMBL/GenBank/DDBJ databases">
        <authorList>
            <consortium name="Genoscope - CEA"/>
            <person name="William W."/>
        </authorList>
    </citation>
    <scope>NUCLEOTIDE SEQUENCE [LARGE SCALE GENOMIC DNA]</scope>
</reference>
<evidence type="ECO:0000313" key="1">
    <source>
        <dbReference type="EMBL" id="CAH3035902.1"/>
    </source>
</evidence>
<dbReference type="EMBL" id="CALNXK010000004">
    <property type="protein sequence ID" value="CAH3035902.1"/>
    <property type="molecule type" value="Genomic_DNA"/>
</dbReference>
<protein>
    <submittedName>
        <fullName evidence="1">Uncharacterized protein</fullName>
    </submittedName>
</protein>
<gene>
    <name evidence="1" type="ORF">PLOB_00031234</name>
</gene>
<dbReference type="Proteomes" id="UP001159405">
    <property type="component" value="Unassembled WGS sequence"/>
</dbReference>
<sequence length="120" mass="13470">MSIRSHCSPILLTNRDFSRISAELKEFRGQDRTEREDCDMKALGSISGTLRSQRPCRPWFAECAGVVLVGCCDKSEVERHKRVEKPDKNVHGEVVKHFNTCLLVRNSAESQIATIGLLAV</sequence>
<accession>A0ABN8MWV5</accession>
<name>A0ABN8MWV5_9CNID</name>
<keyword evidence="2" id="KW-1185">Reference proteome</keyword>
<proteinExistence type="predicted"/>
<comment type="caution">
    <text evidence="1">The sequence shown here is derived from an EMBL/GenBank/DDBJ whole genome shotgun (WGS) entry which is preliminary data.</text>
</comment>